<sequence length="107" mass="11845">MRCQFGDSGEMGPPAYNIWTSGSLQTPNILKNMTKPNDTTHNGSQNNIFTSCTAMLSTSYTTDSGSPSQKRKMLDSENEDFEERFSKNAKKETTTKGCCCQSKFSCC</sequence>
<name>A0AAV4QHB7_CAEEX</name>
<dbReference type="EMBL" id="BPLR01006296">
    <property type="protein sequence ID" value="GIY08820.1"/>
    <property type="molecule type" value="Genomic_DNA"/>
</dbReference>
<evidence type="ECO:0000313" key="3">
    <source>
        <dbReference type="Proteomes" id="UP001054945"/>
    </source>
</evidence>
<accession>A0AAV4QHB7</accession>
<keyword evidence="3" id="KW-1185">Reference proteome</keyword>
<reference evidence="2 3" key="1">
    <citation type="submission" date="2021-06" db="EMBL/GenBank/DDBJ databases">
        <title>Caerostris extrusa draft genome.</title>
        <authorList>
            <person name="Kono N."/>
            <person name="Arakawa K."/>
        </authorList>
    </citation>
    <scope>NUCLEOTIDE SEQUENCE [LARGE SCALE GENOMIC DNA]</scope>
</reference>
<proteinExistence type="predicted"/>
<gene>
    <name evidence="2" type="ORF">CEXT_610841</name>
</gene>
<evidence type="ECO:0000256" key="1">
    <source>
        <dbReference type="SAM" id="MobiDB-lite"/>
    </source>
</evidence>
<feature type="region of interest" description="Disordered" evidence="1">
    <location>
        <begin position="60"/>
        <end position="85"/>
    </location>
</feature>
<organism evidence="2 3">
    <name type="scientific">Caerostris extrusa</name>
    <name type="common">Bark spider</name>
    <name type="synonym">Caerostris bankana</name>
    <dbReference type="NCBI Taxonomy" id="172846"/>
    <lineage>
        <taxon>Eukaryota</taxon>
        <taxon>Metazoa</taxon>
        <taxon>Ecdysozoa</taxon>
        <taxon>Arthropoda</taxon>
        <taxon>Chelicerata</taxon>
        <taxon>Arachnida</taxon>
        <taxon>Araneae</taxon>
        <taxon>Araneomorphae</taxon>
        <taxon>Entelegynae</taxon>
        <taxon>Araneoidea</taxon>
        <taxon>Araneidae</taxon>
        <taxon>Caerostris</taxon>
    </lineage>
</organism>
<dbReference type="Proteomes" id="UP001054945">
    <property type="component" value="Unassembled WGS sequence"/>
</dbReference>
<protein>
    <submittedName>
        <fullName evidence="2">Uncharacterized protein</fullName>
    </submittedName>
</protein>
<dbReference type="AlphaFoldDB" id="A0AAV4QHB7"/>
<evidence type="ECO:0000313" key="2">
    <source>
        <dbReference type="EMBL" id="GIY08820.1"/>
    </source>
</evidence>
<comment type="caution">
    <text evidence="2">The sequence shown here is derived from an EMBL/GenBank/DDBJ whole genome shotgun (WGS) entry which is preliminary data.</text>
</comment>